<dbReference type="AlphaFoldDB" id="A0A427XRV6"/>
<dbReference type="GO" id="GO:0006303">
    <property type="term" value="P:double-strand break repair via nonhomologous end joining"/>
    <property type="evidence" value="ECO:0007669"/>
    <property type="project" value="TreeGrafter"/>
</dbReference>
<evidence type="ECO:0000256" key="3">
    <source>
        <dbReference type="ARBA" id="ARBA00022839"/>
    </source>
</evidence>
<dbReference type="InterPro" id="IPR036866">
    <property type="entry name" value="RibonucZ/Hydroxyglut_hydro"/>
</dbReference>
<dbReference type="GO" id="GO:0036297">
    <property type="term" value="P:interstrand cross-link repair"/>
    <property type="evidence" value="ECO:0007669"/>
    <property type="project" value="TreeGrafter"/>
</dbReference>
<keyword evidence="2" id="KW-0378">Hydrolase</keyword>
<evidence type="ECO:0000313" key="6">
    <source>
        <dbReference type="Proteomes" id="UP000279259"/>
    </source>
</evidence>
<dbReference type="EMBL" id="RSCD01000030">
    <property type="protein sequence ID" value="RSH81511.1"/>
    <property type="molecule type" value="Genomic_DNA"/>
</dbReference>
<dbReference type="Proteomes" id="UP000279259">
    <property type="component" value="Unassembled WGS sequence"/>
</dbReference>
<evidence type="ECO:0008006" key="7">
    <source>
        <dbReference type="Google" id="ProtNLM"/>
    </source>
</evidence>
<accession>A0A427XRV6</accession>
<sequence>MADGHLIEFPQIRVDCFTSPPIPPKPPWLLLSPVGPRPAPNAQLFLLTHVHTDHLTGLSDTFTGHIICSPDTKRMLLRLEAEVTRQDLHVGVLENRRCKYEGLRAKVVHKGTKAERVVDRIEAVPYGLPREYELGYDNGQPVRVTITLLEANHCPGSTMFLVTSADKAVLHTGDVRCDALFMQSLRRNPAIQQFIAAPTGATISSTAQGGSGRRVLDRIYLDTGAMLGTGDMPDREPVLQDLLQQMSLYPPDTVFFLNVWCFGWEEVVKEVARHFDQPVHVDRYKRSIYAAVKSDPFLLACTTSDPQVTRFHACERRFKCEACRTLDKQGRRVWNADRRVVHVNMVEVKAAGWDLQHRDFVGKLGRAALGEGPWPFNIDCPIARHSPLPELQSLIKIFRPRAVSPNTLVPQAQGIDYFLLPELFGDRLHVGGYETVVAERNEYFQHRFGSAYLEELDQLRKAGVDLLPDLGGSERDEYLPEPQIRSSGLGGPVAFGRRAGTADQLDRLGLPSTSIGGGPLVLSVHKREFDEYDTDDESPRRKRLVVAAEVDQDESSLSVKVESDMSPLQSDWSYASHRPPAEIRPDTRPPANIKSDTWSDFRTSVKRQTTPRFVVDKEHLRALAMVCDEPGDVS</sequence>
<dbReference type="Gene3D" id="3.40.50.12650">
    <property type="match status" value="1"/>
</dbReference>
<proteinExistence type="predicted"/>
<dbReference type="PANTHER" id="PTHR23240:SF8">
    <property type="entry name" value="PROTEIN ARTEMIS"/>
    <property type="match status" value="1"/>
</dbReference>
<protein>
    <recommendedName>
        <fullName evidence="7">Metallo-beta-lactamase domain-containing protein</fullName>
    </recommendedName>
</protein>
<evidence type="ECO:0000256" key="1">
    <source>
        <dbReference type="ARBA" id="ARBA00022722"/>
    </source>
</evidence>
<keyword evidence="6" id="KW-1185">Reference proteome</keyword>
<dbReference type="SUPFAM" id="SSF56281">
    <property type="entry name" value="Metallo-hydrolase/oxidoreductase"/>
    <property type="match status" value="1"/>
</dbReference>
<keyword evidence="1" id="KW-0540">Nuclease</keyword>
<keyword evidence="3" id="KW-0269">Exonuclease</keyword>
<dbReference type="STRING" id="1890683.A0A427XRV6"/>
<reference evidence="5 6" key="1">
    <citation type="submission" date="2018-11" db="EMBL/GenBank/DDBJ databases">
        <title>Genome sequence of Saitozyma podzolica DSM 27192.</title>
        <authorList>
            <person name="Aliyu H."/>
            <person name="Gorte O."/>
            <person name="Ochsenreither K."/>
        </authorList>
    </citation>
    <scope>NUCLEOTIDE SEQUENCE [LARGE SCALE GENOMIC DNA]</scope>
    <source>
        <strain evidence="5 6">DSM 27192</strain>
    </source>
</reference>
<organism evidence="5 6">
    <name type="scientific">Saitozyma podzolica</name>
    <dbReference type="NCBI Taxonomy" id="1890683"/>
    <lineage>
        <taxon>Eukaryota</taxon>
        <taxon>Fungi</taxon>
        <taxon>Dikarya</taxon>
        <taxon>Basidiomycota</taxon>
        <taxon>Agaricomycotina</taxon>
        <taxon>Tremellomycetes</taxon>
        <taxon>Tremellales</taxon>
        <taxon>Trimorphomycetaceae</taxon>
        <taxon>Saitozyma</taxon>
    </lineage>
</organism>
<dbReference type="PANTHER" id="PTHR23240">
    <property type="entry name" value="DNA CROSS-LINK REPAIR PROTEIN PSO2/SNM1-RELATED"/>
    <property type="match status" value="1"/>
</dbReference>
<name>A0A427XRV6_9TREE</name>
<evidence type="ECO:0000256" key="4">
    <source>
        <dbReference type="SAM" id="MobiDB-lite"/>
    </source>
</evidence>
<dbReference type="OrthoDB" id="5561659at2759"/>
<dbReference type="GO" id="GO:0003684">
    <property type="term" value="F:damaged DNA binding"/>
    <property type="evidence" value="ECO:0007669"/>
    <property type="project" value="TreeGrafter"/>
</dbReference>
<comment type="caution">
    <text evidence="5">The sequence shown here is derived from an EMBL/GenBank/DDBJ whole genome shotgun (WGS) entry which is preliminary data.</text>
</comment>
<evidence type="ECO:0000256" key="2">
    <source>
        <dbReference type="ARBA" id="ARBA00022801"/>
    </source>
</evidence>
<dbReference type="GO" id="GO:0000723">
    <property type="term" value="P:telomere maintenance"/>
    <property type="evidence" value="ECO:0007669"/>
    <property type="project" value="TreeGrafter"/>
</dbReference>
<dbReference type="Gene3D" id="3.60.15.10">
    <property type="entry name" value="Ribonuclease Z/Hydroxyacylglutathione hydrolase-like"/>
    <property type="match status" value="1"/>
</dbReference>
<gene>
    <name evidence="5" type="ORF">EHS25_006868</name>
</gene>
<dbReference type="GO" id="GO:0035312">
    <property type="term" value="F:5'-3' DNA exonuclease activity"/>
    <property type="evidence" value="ECO:0007669"/>
    <property type="project" value="TreeGrafter"/>
</dbReference>
<feature type="region of interest" description="Disordered" evidence="4">
    <location>
        <begin position="555"/>
        <end position="595"/>
    </location>
</feature>
<evidence type="ECO:0000313" key="5">
    <source>
        <dbReference type="EMBL" id="RSH81511.1"/>
    </source>
</evidence>